<evidence type="ECO:0000259" key="2">
    <source>
        <dbReference type="Pfam" id="PF03703"/>
    </source>
</evidence>
<name>A0A1G2LEC1_9BACT</name>
<keyword evidence="1" id="KW-1133">Transmembrane helix</keyword>
<gene>
    <name evidence="3" type="ORF">A3B37_01240</name>
</gene>
<feature type="domain" description="YdbS-like PH" evidence="2">
    <location>
        <begin position="84"/>
        <end position="156"/>
    </location>
</feature>
<feature type="transmembrane region" description="Helical" evidence="1">
    <location>
        <begin position="53"/>
        <end position="74"/>
    </location>
</feature>
<dbReference type="InterPro" id="IPR005182">
    <property type="entry name" value="YdbS-like_PH"/>
</dbReference>
<dbReference type="AlphaFoldDB" id="A0A1G2LEC1"/>
<keyword evidence="1" id="KW-0812">Transmembrane</keyword>
<keyword evidence="1" id="KW-0472">Membrane</keyword>
<dbReference type="STRING" id="1802280.A3B37_01240"/>
<proteinExistence type="predicted"/>
<dbReference type="EMBL" id="MHQS01000006">
    <property type="protein sequence ID" value="OHA09149.1"/>
    <property type="molecule type" value="Genomic_DNA"/>
</dbReference>
<protein>
    <recommendedName>
        <fullName evidence="2">YdbS-like PH domain-containing protein</fullName>
    </recommendedName>
</protein>
<organism evidence="3 4">
    <name type="scientific">Candidatus Sungbacteria bacterium RIFCSPLOWO2_01_FULL_59_16</name>
    <dbReference type="NCBI Taxonomy" id="1802280"/>
    <lineage>
        <taxon>Bacteria</taxon>
        <taxon>Candidatus Sungiibacteriota</taxon>
    </lineage>
</organism>
<evidence type="ECO:0000313" key="4">
    <source>
        <dbReference type="Proteomes" id="UP000176705"/>
    </source>
</evidence>
<dbReference type="PANTHER" id="PTHR37938">
    <property type="entry name" value="BLL0215 PROTEIN"/>
    <property type="match status" value="1"/>
</dbReference>
<evidence type="ECO:0000313" key="3">
    <source>
        <dbReference type="EMBL" id="OHA09149.1"/>
    </source>
</evidence>
<evidence type="ECO:0000256" key="1">
    <source>
        <dbReference type="SAM" id="Phobius"/>
    </source>
</evidence>
<sequence>MIQLAPNERVIFVIRRHWFVYLRPILALVGLSVLPAAGWTALSLRGFAPPPELVPVIQLLLVLYVKGLLTYTFINWMTYYLDAWIITDQRLIDIEQVGLFHRRIAEIALERIQNVGLEIPGVIPTFLDFGNLKIQTAGEGEFTIHEVPHLIRAKEFILQYSRQAHRARAAKLPSPDGTQGL</sequence>
<accession>A0A1G2LEC1</accession>
<reference evidence="3 4" key="1">
    <citation type="journal article" date="2016" name="Nat. Commun.">
        <title>Thousands of microbial genomes shed light on interconnected biogeochemical processes in an aquifer system.</title>
        <authorList>
            <person name="Anantharaman K."/>
            <person name="Brown C.T."/>
            <person name="Hug L.A."/>
            <person name="Sharon I."/>
            <person name="Castelle C.J."/>
            <person name="Probst A.J."/>
            <person name="Thomas B.C."/>
            <person name="Singh A."/>
            <person name="Wilkins M.J."/>
            <person name="Karaoz U."/>
            <person name="Brodie E.L."/>
            <person name="Williams K.H."/>
            <person name="Hubbard S.S."/>
            <person name="Banfield J.F."/>
        </authorList>
    </citation>
    <scope>NUCLEOTIDE SEQUENCE [LARGE SCALE GENOMIC DNA]</scope>
</reference>
<dbReference type="Proteomes" id="UP000176705">
    <property type="component" value="Unassembled WGS sequence"/>
</dbReference>
<dbReference type="PANTHER" id="PTHR37938:SF1">
    <property type="entry name" value="BLL0215 PROTEIN"/>
    <property type="match status" value="1"/>
</dbReference>
<comment type="caution">
    <text evidence="3">The sequence shown here is derived from an EMBL/GenBank/DDBJ whole genome shotgun (WGS) entry which is preliminary data.</text>
</comment>
<dbReference type="Pfam" id="PF03703">
    <property type="entry name" value="bPH_2"/>
    <property type="match status" value="1"/>
</dbReference>
<feature type="transmembrane region" description="Helical" evidence="1">
    <location>
        <begin position="20"/>
        <end position="41"/>
    </location>
</feature>